<dbReference type="OrthoDB" id="9793412at2"/>
<dbReference type="EMBL" id="FOUI01000003">
    <property type="protein sequence ID" value="SFM30893.1"/>
    <property type="molecule type" value="Genomic_DNA"/>
</dbReference>
<dbReference type="InterPro" id="IPR029057">
    <property type="entry name" value="PRTase-like"/>
</dbReference>
<dbReference type="CDD" id="cd06223">
    <property type="entry name" value="PRTases_typeI"/>
    <property type="match status" value="1"/>
</dbReference>
<dbReference type="STRING" id="1720063.SAMN05216217_10367"/>
<dbReference type="InterPro" id="IPR044005">
    <property type="entry name" value="DZR_2"/>
</dbReference>
<dbReference type="Pfam" id="PF18912">
    <property type="entry name" value="DZR_2"/>
    <property type="match status" value="1"/>
</dbReference>
<keyword evidence="4" id="KW-1185">Reference proteome</keyword>
<feature type="domain" description="Double zinc ribbon" evidence="2">
    <location>
        <begin position="15"/>
        <end position="64"/>
    </location>
</feature>
<gene>
    <name evidence="3" type="ORF">SAMN05216217_10367</name>
</gene>
<dbReference type="Gene3D" id="3.40.50.2020">
    <property type="match status" value="1"/>
</dbReference>
<evidence type="ECO:0000256" key="1">
    <source>
        <dbReference type="ARBA" id="ARBA00008007"/>
    </source>
</evidence>
<evidence type="ECO:0000313" key="4">
    <source>
        <dbReference type="Proteomes" id="UP000243629"/>
    </source>
</evidence>
<name>A0A1I4PTV0_9GAMM</name>
<evidence type="ECO:0000313" key="3">
    <source>
        <dbReference type="EMBL" id="SFM30893.1"/>
    </source>
</evidence>
<dbReference type="PANTHER" id="PTHR47505:SF1">
    <property type="entry name" value="DNA UTILIZATION PROTEIN YHGH"/>
    <property type="match status" value="1"/>
</dbReference>
<organism evidence="3 4">
    <name type="scientific">Halopseudomonas yangmingensis</name>
    <dbReference type="NCBI Taxonomy" id="1720063"/>
    <lineage>
        <taxon>Bacteria</taxon>
        <taxon>Pseudomonadati</taxon>
        <taxon>Pseudomonadota</taxon>
        <taxon>Gammaproteobacteria</taxon>
        <taxon>Pseudomonadales</taxon>
        <taxon>Pseudomonadaceae</taxon>
        <taxon>Halopseudomonas</taxon>
    </lineage>
</organism>
<dbReference type="PANTHER" id="PTHR47505">
    <property type="entry name" value="DNA UTILIZATION PROTEIN YHGH"/>
    <property type="match status" value="1"/>
</dbReference>
<dbReference type="Proteomes" id="UP000243629">
    <property type="component" value="Unassembled WGS sequence"/>
</dbReference>
<reference evidence="4" key="1">
    <citation type="submission" date="2016-10" db="EMBL/GenBank/DDBJ databases">
        <authorList>
            <person name="Varghese N."/>
            <person name="Submissions S."/>
        </authorList>
    </citation>
    <scope>NUCLEOTIDE SEQUENCE [LARGE SCALE GENOMIC DNA]</scope>
    <source>
        <strain evidence="4">DSM 24213</strain>
    </source>
</reference>
<dbReference type="AlphaFoldDB" id="A0A1I4PTV0"/>
<proteinExistence type="inferred from homology"/>
<evidence type="ECO:0000259" key="2">
    <source>
        <dbReference type="Pfam" id="PF18912"/>
    </source>
</evidence>
<comment type="similarity">
    <text evidence="1">Belongs to the ComF/GntX family.</text>
</comment>
<dbReference type="InterPro" id="IPR000836">
    <property type="entry name" value="PRTase_dom"/>
</dbReference>
<protein>
    <submittedName>
        <fullName evidence="3">ComF family protein</fullName>
    </submittedName>
</protein>
<accession>A0A1I4PTV0</accession>
<dbReference type="SUPFAM" id="SSF53271">
    <property type="entry name" value="PRTase-like"/>
    <property type="match status" value="1"/>
</dbReference>
<sequence length="243" mass="27239">MVLKVYNWLKNNLSQSCMLCLSRTRLNHHGICDGCLGELPWLLHACRQCALPLDGMADLCGQCLSHPPAFSRSLAVFSYSFPVDRLIVAFKHHDQLGYGRLLAEQLLQQVRHADRELHPLPDLLLPMPLHPRRHARRGFNQALELCRPLAAGLHLPLSRNLLLRTRNTRTQQNLNASERQHNLHGAFHCPQPEKLAGLHLALIDDVMTTGTSADEAARTLMQAGAASVSIWCVARTPEQQANR</sequence>
<dbReference type="InterPro" id="IPR051910">
    <property type="entry name" value="ComF/GntX_DNA_util-trans"/>
</dbReference>